<evidence type="ECO:0000313" key="3">
    <source>
        <dbReference type="Proteomes" id="UP001464891"/>
    </source>
</evidence>
<dbReference type="SUPFAM" id="SSF56059">
    <property type="entry name" value="Glutathione synthetase ATP-binding domain-like"/>
    <property type="match status" value="1"/>
</dbReference>
<dbReference type="InterPro" id="IPR002192">
    <property type="entry name" value="PPDK_AMP/ATP-bd"/>
</dbReference>
<sequence length="278" mass="29617">MTPMNLPINLVEALDEATCGGKAVQLGAAIRASLPVPLGFVLPASLVNAIAAQDSTAIDLALQAFAQLESAVAVRSSAVGEDSSQASFAGQHLTCLNIRSQTGLVEAVKQVWRSGQSAAAQAYRQRLGITQAPEVAVVVQQFIPAVQSGVLFTRNPMNGNDERVIEASWGLGEAIVSGLVAPDRYRLDRQGQVLEQTAGMKDIAIQPSAEGQTHEVAVAADQVRALCLEEWHLEQLSHLAAQCEQHFPPPLDIEWCFAGSTLYLLQCRAVTRISISLA</sequence>
<dbReference type="PANTHER" id="PTHR43615:SF1">
    <property type="entry name" value="PPDK_N DOMAIN-CONTAINING PROTEIN"/>
    <property type="match status" value="1"/>
</dbReference>
<protein>
    <recommendedName>
        <fullName evidence="1">Pyruvate phosphate dikinase AMP/ATP-binding domain-containing protein</fullName>
    </recommendedName>
</protein>
<reference evidence="2 3" key="1">
    <citation type="submission" date="2022-04" db="EMBL/GenBank/DDBJ databases">
        <title>Positive selection, recombination, and allopatry shape intraspecific diversity of widespread and dominant cyanobacteria.</title>
        <authorList>
            <person name="Wei J."/>
            <person name="Shu W."/>
            <person name="Hu C."/>
        </authorList>
    </citation>
    <scope>NUCLEOTIDE SEQUENCE [LARGE SCALE GENOMIC DNA]</scope>
    <source>
        <strain evidence="2 3">GB2-A4</strain>
    </source>
</reference>
<dbReference type="Gene3D" id="3.30.1490.20">
    <property type="entry name" value="ATP-grasp fold, A domain"/>
    <property type="match status" value="1"/>
</dbReference>
<dbReference type="Gene3D" id="3.30.470.20">
    <property type="entry name" value="ATP-grasp fold, B domain"/>
    <property type="match status" value="1"/>
</dbReference>
<accession>A0ABV0JG70</accession>
<dbReference type="EMBL" id="JAMPKM010000043">
    <property type="protein sequence ID" value="MEP0820751.1"/>
    <property type="molecule type" value="Genomic_DNA"/>
</dbReference>
<dbReference type="Proteomes" id="UP001464891">
    <property type="component" value="Unassembled WGS sequence"/>
</dbReference>
<comment type="caution">
    <text evidence="2">The sequence shown here is derived from an EMBL/GenBank/DDBJ whole genome shotgun (WGS) entry which is preliminary data.</text>
</comment>
<evidence type="ECO:0000259" key="1">
    <source>
        <dbReference type="Pfam" id="PF01326"/>
    </source>
</evidence>
<dbReference type="RefSeq" id="WP_190442010.1">
    <property type="nucleotide sequence ID" value="NZ_JAMPKM010000043.1"/>
</dbReference>
<dbReference type="InterPro" id="IPR051549">
    <property type="entry name" value="PEP_Utilizing_Enz"/>
</dbReference>
<feature type="domain" description="Pyruvate phosphate dikinase AMP/ATP-binding" evidence="1">
    <location>
        <begin position="61"/>
        <end position="273"/>
    </location>
</feature>
<proteinExistence type="predicted"/>
<keyword evidence="3" id="KW-1185">Reference proteome</keyword>
<name>A0ABV0JG70_9CYAN</name>
<gene>
    <name evidence="2" type="ORF">NC998_27065</name>
</gene>
<dbReference type="Pfam" id="PF01326">
    <property type="entry name" value="PPDK_N"/>
    <property type="match status" value="1"/>
</dbReference>
<organism evidence="2 3">
    <name type="scientific">Trichocoleus desertorum GB2-A4</name>
    <dbReference type="NCBI Taxonomy" id="2933944"/>
    <lineage>
        <taxon>Bacteria</taxon>
        <taxon>Bacillati</taxon>
        <taxon>Cyanobacteriota</taxon>
        <taxon>Cyanophyceae</taxon>
        <taxon>Leptolyngbyales</taxon>
        <taxon>Trichocoleusaceae</taxon>
        <taxon>Trichocoleus</taxon>
    </lineage>
</organism>
<evidence type="ECO:0000313" key="2">
    <source>
        <dbReference type="EMBL" id="MEP0820751.1"/>
    </source>
</evidence>
<dbReference type="PANTHER" id="PTHR43615">
    <property type="entry name" value="PHOSPHOENOLPYRUVATE SYNTHASE-RELATED"/>
    <property type="match status" value="1"/>
</dbReference>
<dbReference type="InterPro" id="IPR013815">
    <property type="entry name" value="ATP_grasp_subdomain_1"/>
</dbReference>